<dbReference type="InterPro" id="IPR039894">
    <property type="entry name" value="Pus10-like"/>
</dbReference>
<dbReference type="EMBL" id="UZAJ01015106">
    <property type="protein sequence ID" value="VDO72289.1"/>
    <property type="molecule type" value="Genomic_DNA"/>
</dbReference>
<dbReference type="InterPro" id="IPR048741">
    <property type="entry name" value="Pus10-like_C"/>
</dbReference>
<evidence type="ECO:0000313" key="7">
    <source>
        <dbReference type="WBParaSite" id="OFLC_0001090201-mRNA-1"/>
    </source>
</evidence>
<gene>
    <name evidence="5" type="ORF">OFLC_LOCUS10905</name>
</gene>
<accession>A0A183HTU0</accession>
<feature type="domain" description="Pus10-like C-terminal" evidence="4">
    <location>
        <begin position="1"/>
        <end position="46"/>
    </location>
</feature>
<dbReference type="WBParaSite" id="OFLC_0001090201-mRNA-1">
    <property type="protein sequence ID" value="OFLC_0001090201-mRNA-1"/>
    <property type="gene ID" value="OFLC_0001090201"/>
</dbReference>
<evidence type="ECO:0000259" key="4">
    <source>
        <dbReference type="Pfam" id="PF21238"/>
    </source>
</evidence>
<dbReference type="Proteomes" id="UP000267606">
    <property type="component" value="Unassembled WGS sequence"/>
</dbReference>
<keyword evidence="3" id="KW-0413">Isomerase</keyword>
<dbReference type="Pfam" id="PF21238">
    <property type="entry name" value="Pus10_C"/>
    <property type="match status" value="1"/>
</dbReference>
<keyword evidence="6" id="KW-1185">Reference proteome</keyword>
<dbReference type="EC" id="5.4.99.25" evidence="1"/>
<evidence type="ECO:0000313" key="6">
    <source>
        <dbReference type="Proteomes" id="UP000267606"/>
    </source>
</evidence>
<name>A0A183HTU0_9BILA</name>
<sequence length="105" mass="12187">METQAGTYVKEFVHGDFGRTRPSLADLLNVECGEIDILELDVEGVDMEWPPKYWMHNDRLIAKTFQNSPYMDYLQILLMVMRTGRKLKYVGNFVACTISVSMEFQ</sequence>
<evidence type="ECO:0000256" key="3">
    <source>
        <dbReference type="ARBA" id="ARBA00023235"/>
    </source>
</evidence>
<organism evidence="7">
    <name type="scientific">Onchocerca flexuosa</name>
    <dbReference type="NCBI Taxonomy" id="387005"/>
    <lineage>
        <taxon>Eukaryota</taxon>
        <taxon>Metazoa</taxon>
        <taxon>Ecdysozoa</taxon>
        <taxon>Nematoda</taxon>
        <taxon>Chromadorea</taxon>
        <taxon>Rhabditida</taxon>
        <taxon>Spirurina</taxon>
        <taxon>Spiruromorpha</taxon>
        <taxon>Filarioidea</taxon>
        <taxon>Onchocercidae</taxon>
        <taxon>Onchocerca</taxon>
    </lineage>
</organism>
<evidence type="ECO:0000256" key="1">
    <source>
        <dbReference type="ARBA" id="ARBA00012787"/>
    </source>
</evidence>
<dbReference type="PANTHER" id="PTHR21568:SF0">
    <property type="entry name" value="TRNA PSEUDOURIDINE SYNTHASE PUS10"/>
    <property type="match status" value="1"/>
</dbReference>
<protein>
    <recommendedName>
        <fullName evidence="1">tRNA pseudouridine(55) synthase</fullName>
        <ecNumber evidence="1">5.4.99.25</ecNumber>
    </recommendedName>
</protein>
<proteinExistence type="predicted"/>
<evidence type="ECO:0000313" key="5">
    <source>
        <dbReference type="EMBL" id="VDO72289.1"/>
    </source>
</evidence>
<dbReference type="Gene3D" id="3.30.70.3190">
    <property type="match status" value="1"/>
</dbReference>
<reference evidence="5 6" key="2">
    <citation type="submission" date="2018-11" db="EMBL/GenBank/DDBJ databases">
        <authorList>
            <consortium name="Pathogen Informatics"/>
        </authorList>
    </citation>
    <scope>NUCLEOTIDE SEQUENCE [LARGE SCALE GENOMIC DNA]</scope>
</reference>
<keyword evidence="2" id="KW-0819">tRNA processing</keyword>
<dbReference type="AlphaFoldDB" id="A0A183HTU0"/>
<reference evidence="7" key="1">
    <citation type="submission" date="2016-06" db="UniProtKB">
        <authorList>
            <consortium name="WormBaseParasite"/>
        </authorList>
    </citation>
    <scope>IDENTIFICATION</scope>
</reference>
<evidence type="ECO:0000256" key="2">
    <source>
        <dbReference type="ARBA" id="ARBA00022694"/>
    </source>
</evidence>
<dbReference type="PANTHER" id="PTHR21568">
    <property type="entry name" value="TRNA PSEUDOURIDINE SYNTHASE PUS10"/>
    <property type="match status" value="1"/>
</dbReference>
<dbReference type="GO" id="GO:0160148">
    <property type="term" value="F:tRNA pseudouridine(55) synthase activity"/>
    <property type="evidence" value="ECO:0007669"/>
    <property type="project" value="UniProtKB-EC"/>
</dbReference>
<dbReference type="GO" id="GO:0031119">
    <property type="term" value="P:tRNA pseudouridine synthesis"/>
    <property type="evidence" value="ECO:0007669"/>
    <property type="project" value="TreeGrafter"/>
</dbReference>
<dbReference type="STRING" id="387005.A0A183HTU0"/>